<dbReference type="GO" id="GO:0016020">
    <property type="term" value="C:membrane"/>
    <property type="evidence" value="ECO:0007669"/>
    <property type="project" value="TreeGrafter"/>
</dbReference>
<sequence>MDYLLLWLLFTSFPFSFCATIEKHNSEPEAAEVRTDKSRAVTLRDFMTCGLTRNISCFLDTADAALEEKRTQLLAEADREVLKAKGRANDEESPSQLSKAISRIISELTDMFKEGLWGFFKRDREGEDDEVEANEEESDDETEPEINTKVAESRGKKKKKLVGLIKLILIGLALFLKLKLLLKLLAAALQVKFFLVALAQLILNAARFYLDLKKKHQPQKVIYYEHAQHQHHYDGGEEDWVSSGPGGGYWGRSYDEEGENGAQNLAYAKQKPTPYSRVDKNKSAFSWFG</sequence>
<feature type="compositionally biased region" description="Acidic residues" evidence="1">
    <location>
        <begin position="127"/>
        <end position="144"/>
    </location>
</feature>
<protein>
    <submittedName>
        <fullName evidence="4">Uncharacterized protein</fullName>
    </submittedName>
</protein>
<feature type="chain" id="PRO_5019816088" evidence="3">
    <location>
        <begin position="19"/>
        <end position="289"/>
    </location>
</feature>
<organism evidence="4 5">
    <name type="scientific">Asbolus verrucosus</name>
    <name type="common">Desert ironclad beetle</name>
    <dbReference type="NCBI Taxonomy" id="1661398"/>
    <lineage>
        <taxon>Eukaryota</taxon>
        <taxon>Metazoa</taxon>
        <taxon>Ecdysozoa</taxon>
        <taxon>Arthropoda</taxon>
        <taxon>Hexapoda</taxon>
        <taxon>Insecta</taxon>
        <taxon>Pterygota</taxon>
        <taxon>Neoptera</taxon>
        <taxon>Endopterygota</taxon>
        <taxon>Coleoptera</taxon>
        <taxon>Polyphaga</taxon>
        <taxon>Cucujiformia</taxon>
        <taxon>Tenebrionidae</taxon>
        <taxon>Pimeliinae</taxon>
        <taxon>Asbolus</taxon>
    </lineage>
</organism>
<keyword evidence="2" id="KW-0812">Transmembrane</keyword>
<evidence type="ECO:0000256" key="1">
    <source>
        <dbReference type="SAM" id="MobiDB-lite"/>
    </source>
</evidence>
<evidence type="ECO:0000313" key="5">
    <source>
        <dbReference type="Proteomes" id="UP000292052"/>
    </source>
</evidence>
<keyword evidence="3" id="KW-0732">Signal</keyword>
<evidence type="ECO:0000313" key="4">
    <source>
        <dbReference type="EMBL" id="RZC40222.1"/>
    </source>
</evidence>
<evidence type="ECO:0000256" key="2">
    <source>
        <dbReference type="SAM" id="Phobius"/>
    </source>
</evidence>
<reference evidence="4 5" key="1">
    <citation type="submission" date="2017-03" db="EMBL/GenBank/DDBJ databases">
        <title>Genome of the blue death feigning beetle - Asbolus verrucosus.</title>
        <authorList>
            <person name="Rider S.D."/>
        </authorList>
    </citation>
    <scope>NUCLEOTIDE SEQUENCE [LARGE SCALE GENOMIC DNA]</scope>
    <source>
        <strain evidence="4">Butters</strain>
        <tissue evidence="4">Head and leg muscle</tissue>
    </source>
</reference>
<feature type="transmembrane region" description="Helical" evidence="2">
    <location>
        <begin position="193"/>
        <end position="210"/>
    </location>
</feature>
<dbReference type="Proteomes" id="UP000292052">
    <property type="component" value="Unassembled WGS sequence"/>
</dbReference>
<evidence type="ECO:0000256" key="3">
    <source>
        <dbReference type="SAM" id="SignalP"/>
    </source>
</evidence>
<dbReference type="OrthoDB" id="7429417at2759"/>
<proteinExistence type="predicted"/>
<dbReference type="PANTHER" id="PTHR21879">
    <property type="entry name" value="FI03362P-RELATED-RELATED"/>
    <property type="match status" value="1"/>
</dbReference>
<comment type="caution">
    <text evidence="4">The sequence shown here is derived from an EMBL/GenBank/DDBJ whole genome shotgun (WGS) entry which is preliminary data.</text>
</comment>
<dbReference type="AlphaFoldDB" id="A0A482W4Z2"/>
<gene>
    <name evidence="4" type="ORF">BDFB_003128</name>
</gene>
<keyword evidence="5" id="KW-1185">Reference proteome</keyword>
<keyword evidence="2" id="KW-1133">Transmembrane helix</keyword>
<accession>A0A482W4Z2</accession>
<name>A0A482W4Z2_ASBVE</name>
<dbReference type="InterPro" id="IPR012464">
    <property type="entry name" value="DUF1676"/>
</dbReference>
<keyword evidence="2" id="KW-0472">Membrane</keyword>
<feature type="signal peptide" evidence="3">
    <location>
        <begin position="1"/>
        <end position="18"/>
    </location>
</feature>
<dbReference type="EMBL" id="QDEB01027853">
    <property type="protein sequence ID" value="RZC40222.1"/>
    <property type="molecule type" value="Genomic_DNA"/>
</dbReference>
<feature type="region of interest" description="Disordered" evidence="1">
    <location>
        <begin position="127"/>
        <end position="151"/>
    </location>
</feature>